<feature type="signal peptide" evidence="6">
    <location>
        <begin position="1"/>
        <end position="30"/>
    </location>
</feature>
<evidence type="ECO:0000256" key="3">
    <source>
        <dbReference type="ARBA" id="ARBA00022448"/>
    </source>
</evidence>
<dbReference type="PROSITE" id="PS51318">
    <property type="entry name" value="TAT"/>
    <property type="match status" value="1"/>
</dbReference>
<feature type="chain" id="PRO_5014862278" evidence="6">
    <location>
        <begin position="31"/>
        <end position="248"/>
    </location>
</feature>
<dbReference type="KEGG" id="slx:SLAV_01920"/>
<evidence type="ECO:0000256" key="2">
    <source>
        <dbReference type="ARBA" id="ARBA00008814"/>
    </source>
</evidence>
<dbReference type="InterPro" id="IPR051313">
    <property type="entry name" value="Bact_iron-sidero_bind"/>
</dbReference>
<accession>A0A2K8P762</accession>
<keyword evidence="9" id="KW-1185">Reference proteome</keyword>
<reference evidence="8 9" key="1">
    <citation type="submission" date="2017-11" db="EMBL/GenBank/DDBJ databases">
        <title>Complete genome sequence of Streptomyces lavendulae subsp. lavendulae CCM 3239 (formerly 'Streptomyces aureofaciens CCM 3239'), the producer of the angucycline-type antibiotic auricin.</title>
        <authorList>
            <person name="Busche T."/>
            <person name="Novakova R."/>
            <person name="Al'Dilaimi A."/>
            <person name="Homerova D."/>
            <person name="Feckova L."/>
            <person name="Rezuchova B."/>
            <person name="Mingyar E."/>
            <person name="Csolleiova D."/>
            <person name="Bekeova C."/>
            <person name="Winkler A."/>
            <person name="Sevcikova B."/>
            <person name="Kalinowski J."/>
            <person name="Kormanec J."/>
            <person name="Ruckert C."/>
        </authorList>
    </citation>
    <scope>NUCLEOTIDE SEQUENCE [LARGE SCALE GENOMIC DNA]</scope>
    <source>
        <strain evidence="8 9">CCM 3239</strain>
    </source>
</reference>
<evidence type="ECO:0000313" key="8">
    <source>
        <dbReference type="EMBL" id="ATZ22308.1"/>
    </source>
</evidence>
<comment type="similarity">
    <text evidence="2">Belongs to the bacterial solute-binding protein 8 family.</text>
</comment>
<dbReference type="Proteomes" id="UP000231791">
    <property type="component" value="Chromosome"/>
</dbReference>
<dbReference type="GO" id="GO:0030288">
    <property type="term" value="C:outer membrane-bounded periplasmic space"/>
    <property type="evidence" value="ECO:0007669"/>
    <property type="project" value="TreeGrafter"/>
</dbReference>
<dbReference type="PANTHER" id="PTHR30532:SF24">
    <property type="entry name" value="FERRIC ENTEROBACTIN-BINDING PERIPLASMIC PROTEIN FEPB"/>
    <property type="match status" value="1"/>
</dbReference>
<organism evidence="8 9">
    <name type="scientific">Streptomyces lavendulae subsp. lavendulae</name>
    <dbReference type="NCBI Taxonomy" id="58340"/>
    <lineage>
        <taxon>Bacteria</taxon>
        <taxon>Bacillati</taxon>
        <taxon>Actinomycetota</taxon>
        <taxon>Actinomycetes</taxon>
        <taxon>Kitasatosporales</taxon>
        <taxon>Streptomycetaceae</taxon>
        <taxon>Streptomyces</taxon>
    </lineage>
</organism>
<dbReference type="RefSeq" id="WP_158740497.1">
    <property type="nucleotide sequence ID" value="NZ_CP024985.1"/>
</dbReference>
<dbReference type="PANTHER" id="PTHR30532">
    <property type="entry name" value="IRON III DICITRATE-BINDING PERIPLASMIC PROTEIN"/>
    <property type="match status" value="1"/>
</dbReference>
<proteinExistence type="inferred from homology"/>
<dbReference type="GO" id="GO:1901678">
    <property type="term" value="P:iron coordination entity transport"/>
    <property type="evidence" value="ECO:0007669"/>
    <property type="project" value="UniProtKB-ARBA"/>
</dbReference>
<dbReference type="OrthoDB" id="9797850at2"/>
<keyword evidence="4 6" id="KW-0732">Signal</keyword>
<evidence type="ECO:0000256" key="4">
    <source>
        <dbReference type="ARBA" id="ARBA00022729"/>
    </source>
</evidence>
<evidence type="ECO:0000313" key="9">
    <source>
        <dbReference type="Proteomes" id="UP000231791"/>
    </source>
</evidence>
<feature type="region of interest" description="Disordered" evidence="5">
    <location>
        <begin position="184"/>
        <end position="248"/>
    </location>
</feature>
<sequence>MERSHRRRQPLGAAAALAALLTACGSPAPAGSGKPAAAVADAGNRTTYPTQAENCGRTVKVDRAPERIVSFFASHTELLLELGLKDRVAGQTWTNQSPPKPAYADAYKSLRILAPGEISREDLLAARPDFILADGEYQFDGRKLPTIDELARLGTPTAVTLDALSYAAAALLLTRLPLAVADRTAADDRPPARRALVGPGSSRACPPAGSPSADSPRTRRRGGPTDRPAARLPGRAHLAGGRPDHAAT</sequence>
<evidence type="ECO:0000256" key="6">
    <source>
        <dbReference type="SAM" id="SignalP"/>
    </source>
</evidence>
<evidence type="ECO:0000256" key="1">
    <source>
        <dbReference type="ARBA" id="ARBA00004196"/>
    </source>
</evidence>
<dbReference type="PROSITE" id="PS51257">
    <property type="entry name" value="PROKAR_LIPOPROTEIN"/>
    <property type="match status" value="1"/>
</dbReference>
<feature type="domain" description="Fe/B12 periplasmic-binding" evidence="7">
    <location>
        <begin position="68"/>
        <end position="140"/>
    </location>
</feature>
<dbReference type="AlphaFoldDB" id="A0A2K8P762"/>
<evidence type="ECO:0000256" key="5">
    <source>
        <dbReference type="SAM" id="MobiDB-lite"/>
    </source>
</evidence>
<dbReference type="InterPro" id="IPR006311">
    <property type="entry name" value="TAT_signal"/>
</dbReference>
<dbReference type="EMBL" id="CP024985">
    <property type="protein sequence ID" value="ATZ22308.1"/>
    <property type="molecule type" value="Genomic_DNA"/>
</dbReference>
<keyword evidence="3" id="KW-0813">Transport</keyword>
<evidence type="ECO:0000259" key="7">
    <source>
        <dbReference type="Pfam" id="PF01497"/>
    </source>
</evidence>
<dbReference type="Pfam" id="PF01497">
    <property type="entry name" value="Peripla_BP_2"/>
    <property type="match status" value="1"/>
</dbReference>
<name>A0A2K8P762_STRLA</name>
<dbReference type="SUPFAM" id="SSF53807">
    <property type="entry name" value="Helical backbone' metal receptor"/>
    <property type="match status" value="1"/>
</dbReference>
<dbReference type="InterPro" id="IPR002491">
    <property type="entry name" value="ABC_transptr_periplasmic_BD"/>
</dbReference>
<protein>
    <submittedName>
        <fullName evidence="8">Corrinoid ABC transporter substrate-binding protein</fullName>
    </submittedName>
</protein>
<dbReference type="GeneID" id="49381559"/>
<gene>
    <name evidence="8" type="ORF">SLAV_01920</name>
</gene>
<comment type="subcellular location">
    <subcellularLocation>
        <location evidence="1">Cell envelope</location>
    </subcellularLocation>
</comment>
<dbReference type="Gene3D" id="3.40.50.1980">
    <property type="entry name" value="Nitrogenase molybdenum iron protein domain"/>
    <property type="match status" value="1"/>
</dbReference>